<evidence type="ECO:0000313" key="6">
    <source>
        <dbReference type="EMBL" id="CAK6437643.1"/>
    </source>
</evidence>
<evidence type="ECO:0000256" key="2">
    <source>
        <dbReference type="ARBA" id="ARBA00022514"/>
    </source>
</evidence>
<keyword evidence="4" id="KW-0732">Signal</keyword>
<feature type="signal peptide" evidence="4">
    <location>
        <begin position="1"/>
        <end position="20"/>
    </location>
</feature>
<protein>
    <recommendedName>
        <fullName evidence="4">C-C motif chemokine</fullName>
    </recommendedName>
</protein>
<evidence type="ECO:0000256" key="4">
    <source>
        <dbReference type="RuleBase" id="RU361150"/>
    </source>
</evidence>
<evidence type="ECO:0000259" key="5">
    <source>
        <dbReference type="SMART" id="SM00199"/>
    </source>
</evidence>
<evidence type="ECO:0000256" key="1">
    <source>
        <dbReference type="ARBA" id="ARBA00010868"/>
    </source>
</evidence>
<dbReference type="EMBL" id="OY882873">
    <property type="protein sequence ID" value="CAK6437643.1"/>
    <property type="molecule type" value="Genomic_DNA"/>
</dbReference>
<dbReference type="Gene3D" id="2.40.50.40">
    <property type="match status" value="1"/>
</dbReference>
<proteinExistence type="inferred from homology"/>
<dbReference type="SMART" id="SM00199">
    <property type="entry name" value="SCY"/>
    <property type="match status" value="1"/>
</dbReference>
<sequence>MKVLAAVLSILLLAATLGSSAHGYPAHGSSYARSMFSYHRHPSDCCLGYTSRKIRCSNMKSYYLTTSGCAQPGVIFITKRGTHVCANPNNAEVQHCVMNLEQDSVENLSSGHLI</sequence>
<keyword evidence="4" id="KW-0145">Chemotaxis</keyword>
<dbReference type="InterPro" id="IPR039809">
    <property type="entry name" value="Chemokine_b/g/d"/>
</dbReference>
<feature type="domain" description="Chemokine interleukin-8-like" evidence="5">
    <location>
        <begin position="42"/>
        <end position="100"/>
    </location>
</feature>
<evidence type="ECO:0000313" key="7">
    <source>
        <dbReference type="Proteomes" id="UP001314169"/>
    </source>
</evidence>
<feature type="chain" id="PRO_5044968569" description="C-C motif chemokine" evidence="4">
    <location>
        <begin position="21"/>
        <end position="114"/>
    </location>
</feature>
<dbReference type="PANTHER" id="PTHR12015:SF77">
    <property type="entry name" value="C-C MOTIF CHEMOKINE 15"/>
    <property type="match status" value="1"/>
</dbReference>
<evidence type="ECO:0000256" key="3">
    <source>
        <dbReference type="ARBA" id="ARBA00023157"/>
    </source>
</evidence>
<keyword evidence="3" id="KW-1015">Disulfide bond</keyword>
<dbReference type="InterPro" id="IPR036048">
    <property type="entry name" value="Interleukin_8-like_sf"/>
</dbReference>
<keyword evidence="7" id="KW-1185">Reference proteome</keyword>
<name>A0ABN9ZH54_PIPNA</name>
<dbReference type="PANTHER" id="PTHR12015">
    <property type="entry name" value="SMALL INDUCIBLE CYTOKINE A"/>
    <property type="match status" value="1"/>
</dbReference>
<dbReference type="InterPro" id="IPR000827">
    <property type="entry name" value="Chemokine_CC_CS"/>
</dbReference>
<dbReference type="PROSITE" id="PS00472">
    <property type="entry name" value="SMALL_CYTOKINES_CC"/>
    <property type="match status" value="1"/>
</dbReference>
<keyword evidence="2 4" id="KW-0202">Cytokine</keyword>
<dbReference type="Pfam" id="PF00048">
    <property type="entry name" value="IL8"/>
    <property type="match status" value="1"/>
</dbReference>
<dbReference type="InterPro" id="IPR001811">
    <property type="entry name" value="Chemokine_IL8-like_dom"/>
</dbReference>
<gene>
    <name evidence="6" type="ORF">MPIPNATIZW_LOCUS5949</name>
</gene>
<dbReference type="CDD" id="cd00272">
    <property type="entry name" value="Chemokine_CC"/>
    <property type="match status" value="1"/>
</dbReference>
<organism evidence="6 7">
    <name type="scientific">Pipistrellus nathusii</name>
    <name type="common">Nathusius' pipistrelle</name>
    <dbReference type="NCBI Taxonomy" id="59473"/>
    <lineage>
        <taxon>Eukaryota</taxon>
        <taxon>Metazoa</taxon>
        <taxon>Chordata</taxon>
        <taxon>Craniata</taxon>
        <taxon>Vertebrata</taxon>
        <taxon>Euteleostomi</taxon>
        <taxon>Mammalia</taxon>
        <taxon>Eutheria</taxon>
        <taxon>Laurasiatheria</taxon>
        <taxon>Chiroptera</taxon>
        <taxon>Yangochiroptera</taxon>
        <taxon>Vespertilionidae</taxon>
        <taxon>Pipistrellus</taxon>
    </lineage>
</organism>
<comment type="similarity">
    <text evidence="1 4">Belongs to the intercrine beta (chemokine CC) family.</text>
</comment>
<comment type="subcellular location">
    <subcellularLocation>
        <location evidence="4">Secreted</location>
    </subcellularLocation>
</comment>
<reference evidence="6" key="1">
    <citation type="submission" date="2023-12" db="EMBL/GenBank/DDBJ databases">
        <authorList>
            <person name="Brown T."/>
        </authorList>
    </citation>
    <scope>NUCLEOTIDE SEQUENCE</scope>
</reference>
<dbReference type="Proteomes" id="UP001314169">
    <property type="component" value="Chromosome 16"/>
</dbReference>
<keyword evidence="4" id="KW-0964">Secreted</keyword>
<dbReference type="SUPFAM" id="SSF54117">
    <property type="entry name" value="Interleukin 8-like chemokines"/>
    <property type="match status" value="1"/>
</dbReference>
<accession>A0ABN9ZH54</accession>